<keyword evidence="2" id="KW-0472">Membrane</keyword>
<protein>
    <submittedName>
        <fullName evidence="3">Uncharacterized protein</fullName>
    </submittedName>
</protein>
<reference evidence="3 4" key="1">
    <citation type="journal article" date="2024" name="G3 (Bethesda)">
        <title>Genome assembly of Hibiscus sabdariffa L. provides insights into metabolisms of medicinal natural products.</title>
        <authorList>
            <person name="Kim T."/>
        </authorList>
    </citation>
    <scope>NUCLEOTIDE SEQUENCE [LARGE SCALE GENOMIC DNA]</scope>
    <source>
        <strain evidence="3">TK-2024</strain>
        <tissue evidence="3">Old leaves</tissue>
    </source>
</reference>
<sequence>MEEAENKPRRDGHVKESNTYNRKRKLSASPNDDVQDSYFKIRLLLQHLRPHFIQAINTHTLSFSVQYSAPLSGIFIAFLSWISFTGSICFRSSFSLFVVSCSASRVSIENNSGFEVLCLIA</sequence>
<feature type="transmembrane region" description="Helical" evidence="2">
    <location>
        <begin position="71"/>
        <end position="90"/>
    </location>
</feature>
<dbReference type="Proteomes" id="UP001472677">
    <property type="component" value="Unassembled WGS sequence"/>
</dbReference>
<feature type="region of interest" description="Disordered" evidence="1">
    <location>
        <begin position="1"/>
        <end position="32"/>
    </location>
</feature>
<feature type="compositionally biased region" description="Basic and acidic residues" evidence="1">
    <location>
        <begin position="1"/>
        <end position="16"/>
    </location>
</feature>
<keyword evidence="2" id="KW-1133">Transmembrane helix</keyword>
<dbReference type="EMBL" id="JBBPBM010000289">
    <property type="protein sequence ID" value="KAK8497867.1"/>
    <property type="molecule type" value="Genomic_DNA"/>
</dbReference>
<evidence type="ECO:0000313" key="3">
    <source>
        <dbReference type="EMBL" id="KAK8497867.1"/>
    </source>
</evidence>
<organism evidence="3 4">
    <name type="scientific">Hibiscus sabdariffa</name>
    <name type="common">roselle</name>
    <dbReference type="NCBI Taxonomy" id="183260"/>
    <lineage>
        <taxon>Eukaryota</taxon>
        <taxon>Viridiplantae</taxon>
        <taxon>Streptophyta</taxon>
        <taxon>Embryophyta</taxon>
        <taxon>Tracheophyta</taxon>
        <taxon>Spermatophyta</taxon>
        <taxon>Magnoliopsida</taxon>
        <taxon>eudicotyledons</taxon>
        <taxon>Gunneridae</taxon>
        <taxon>Pentapetalae</taxon>
        <taxon>rosids</taxon>
        <taxon>malvids</taxon>
        <taxon>Malvales</taxon>
        <taxon>Malvaceae</taxon>
        <taxon>Malvoideae</taxon>
        <taxon>Hibiscus</taxon>
    </lineage>
</organism>
<accession>A0ABR2AV80</accession>
<comment type="caution">
    <text evidence="3">The sequence shown here is derived from an EMBL/GenBank/DDBJ whole genome shotgun (WGS) entry which is preliminary data.</text>
</comment>
<keyword evidence="4" id="KW-1185">Reference proteome</keyword>
<proteinExistence type="predicted"/>
<evidence type="ECO:0000256" key="2">
    <source>
        <dbReference type="SAM" id="Phobius"/>
    </source>
</evidence>
<name>A0ABR2AV80_9ROSI</name>
<gene>
    <name evidence="3" type="ORF">V6N12_055716</name>
</gene>
<evidence type="ECO:0000313" key="4">
    <source>
        <dbReference type="Proteomes" id="UP001472677"/>
    </source>
</evidence>
<keyword evidence="2" id="KW-0812">Transmembrane</keyword>
<evidence type="ECO:0000256" key="1">
    <source>
        <dbReference type="SAM" id="MobiDB-lite"/>
    </source>
</evidence>